<protein>
    <recommendedName>
        <fullName evidence="7">Ig-like domain-containing protein</fullName>
    </recommendedName>
</protein>
<dbReference type="InterPro" id="IPR014745">
    <property type="entry name" value="MHC_II_a/b_N"/>
</dbReference>
<dbReference type="InterPro" id="IPR011162">
    <property type="entry name" value="MHC_I/II-like_Ag-recog"/>
</dbReference>
<dbReference type="InterPro" id="IPR000353">
    <property type="entry name" value="MHC_II_b_N"/>
</dbReference>
<dbReference type="InterPro" id="IPR003597">
    <property type="entry name" value="Ig_C1-set"/>
</dbReference>
<evidence type="ECO:0000313" key="9">
    <source>
        <dbReference type="Proteomes" id="UP001479290"/>
    </source>
</evidence>
<keyword evidence="5" id="KW-0325">Glycoprotein</keyword>
<dbReference type="Gene3D" id="2.60.40.10">
    <property type="entry name" value="Immunoglobulins"/>
    <property type="match status" value="1"/>
</dbReference>
<keyword evidence="2 6" id="KW-0812">Transmembrane</keyword>
<dbReference type="PANTHER" id="PTHR19944">
    <property type="entry name" value="MHC CLASS II-RELATED"/>
    <property type="match status" value="1"/>
</dbReference>
<name>A0AAW2AUE3_CULAL</name>
<evidence type="ECO:0000256" key="6">
    <source>
        <dbReference type="SAM" id="Phobius"/>
    </source>
</evidence>
<dbReference type="SUPFAM" id="SSF48726">
    <property type="entry name" value="Immunoglobulin"/>
    <property type="match status" value="1"/>
</dbReference>
<dbReference type="PANTHER" id="PTHR19944:SF99">
    <property type="entry name" value="HLA CLASS II HISTOCOMPATIBILITY ANTIGEN, DRB1 BETA CHAIN"/>
    <property type="match status" value="1"/>
</dbReference>
<dbReference type="SMART" id="SM00407">
    <property type="entry name" value="IGc1"/>
    <property type="match status" value="1"/>
</dbReference>
<reference evidence="8 9" key="1">
    <citation type="submission" date="2024-05" db="EMBL/GenBank/DDBJ databases">
        <title>A high-quality chromosomal-level genome assembly of Topmouth culter (Culter alburnus).</title>
        <authorList>
            <person name="Zhao H."/>
        </authorList>
    </citation>
    <scope>NUCLEOTIDE SEQUENCE [LARGE SCALE GENOMIC DNA]</scope>
    <source>
        <strain evidence="8">CATC2023</strain>
        <tissue evidence="8">Muscle</tissue>
    </source>
</reference>
<comment type="subcellular location">
    <subcellularLocation>
        <location evidence="1">Membrane</location>
        <topology evidence="1">Single-pass type I membrane protein</topology>
    </subcellularLocation>
</comment>
<evidence type="ECO:0000259" key="7">
    <source>
        <dbReference type="PROSITE" id="PS50835"/>
    </source>
</evidence>
<dbReference type="EMBL" id="JAWDJR010000004">
    <property type="protein sequence ID" value="KAK9976658.1"/>
    <property type="molecule type" value="Genomic_DNA"/>
</dbReference>
<evidence type="ECO:0000256" key="1">
    <source>
        <dbReference type="ARBA" id="ARBA00004479"/>
    </source>
</evidence>
<dbReference type="AlphaFoldDB" id="A0AAW2AUE3"/>
<evidence type="ECO:0000256" key="2">
    <source>
        <dbReference type="ARBA" id="ARBA00022692"/>
    </source>
</evidence>
<comment type="caution">
    <text evidence="8">The sequence shown here is derived from an EMBL/GenBank/DDBJ whole genome shotgun (WGS) entry which is preliminary data.</text>
</comment>
<dbReference type="InterPro" id="IPR050160">
    <property type="entry name" value="MHC/Immunoglobulin"/>
</dbReference>
<dbReference type="InterPro" id="IPR036179">
    <property type="entry name" value="Ig-like_dom_sf"/>
</dbReference>
<dbReference type="GO" id="GO:0006955">
    <property type="term" value="P:immune response"/>
    <property type="evidence" value="ECO:0007669"/>
    <property type="project" value="InterPro"/>
</dbReference>
<keyword evidence="4" id="KW-1015">Disulfide bond</keyword>
<evidence type="ECO:0000256" key="3">
    <source>
        <dbReference type="ARBA" id="ARBA00022989"/>
    </source>
</evidence>
<dbReference type="SMART" id="SM00921">
    <property type="entry name" value="MHC_II_beta"/>
    <property type="match status" value="1"/>
</dbReference>
<dbReference type="Gene3D" id="3.10.320.10">
    <property type="entry name" value="Class II Histocompatibility Antigen, M Beta Chain, Chain B, domain 1"/>
    <property type="match status" value="1"/>
</dbReference>
<evidence type="ECO:0000256" key="4">
    <source>
        <dbReference type="ARBA" id="ARBA00023157"/>
    </source>
</evidence>
<evidence type="ECO:0000313" key="8">
    <source>
        <dbReference type="EMBL" id="KAK9976658.1"/>
    </source>
</evidence>
<organism evidence="8 9">
    <name type="scientific">Culter alburnus</name>
    <name type="common">Topmouth culter</name>
    <dbReference type="NCBI Taxonomy" id="194366"/>
    <lineage>
        <taxon>Eukaryota</taxon>
        <taxon>Metazoa</taxon>
        <taxon>Chordata</taxon>
        <taxon>Craniata</taxon>
        <taxon>Vertebrata</taxon>
        <taxon>Euteleostomi</taxon>
        <taxon>Actinopterygii</taxon>
        <taxon>Neopterygii</taxon>
        <taxon>Teleostei</taxon>
        <taxon>Ostariophysi</taxon>
        <taxon>Cypriniformes</taxon>
        <taxon>Xenocyprididae</taxon>
        <taxon>Xenocypridinae</taxon>
        <taxon>Culter</taxon>
    </lineage>
</organism>
<dbReference type="SUPFAM" id="SSF54452">
    <property type="entry name" value="MHC antigen-recognition domain"/>
    <property type="match status" value="1"/>
</dbReference>
<dbReference type="PROSITE" id="PS50835">
    <property type="entry name" value="IG_LIKE"/>
    <property type="match status" value="1"/>
</dbReference>
<dbReference type="Pfam" id="PF07654">
    <property type="entry name" value="C1-set"/>
    <property type="match status" value="1"/>
</dbReference>
<feature type="transmembrane region" description="Helical" evidence="6">
    <location>
        <begin position="221"/>
        <end position="242"/>
    </location>
</feature>
<gene>
    <name evidence="8" type="ORF">ABG768_021863</name>
</gene>
<accession>A0AAW2AUE3</accession>
<dbReference type="InterPro" id="IPR007110">
    <property type="entry name" value="Ig-like_dom"/>
</dbReference>
<dbReference type="Proteomes" id="UP001479290">
    <property type="component" value="Unassembled WGS sequence"/>
</dbReference>
<feature type="non-terminal residue" evidence="8">
    <location>
        <position position="248"/>
    </location>
</feature>
<dbReference type="Pfam" id="PF00969">
    <property type="entry name" value="MHC_II_beta"/>
    <property type="match status" value="1"/>
</dbReference>
<feature type="domain" description="Ig-like" evidence="7">
    <location>
        <begin position="118"/>
        <end position="207"/>
    </location>
</feature>
<dbReference type="GO" id="GO:0019882">
    <property type="term" value="P:antigen processing and presentation"/>
    <property type="evidence" value="ECO:0007669"/>
    <property type="project" value="InterPro"/>
</dbReference>
<proteinExistence type="predicted"/>
<keyword evidence="3 6" id="KW-1133">Transmembrane helix</keyword>
<dbReference type="InterPro" id="IPR013783">
    <property type="entry name" value="Ig-like_fold"/>
</dbReference>
<sequence length="248" mass="27912">MGKPSVSKRLYLYFILIVSAFSGMDGYYNSQWLQCIYSSPDLSDMVFISSHVFNKVVVAEFNSTVGKFVGYTEYGMYVAEYWNNNPDLVQQMKTEVDRLCKHNAEIYNSAIRDKTEKPKIKLSSVKQAGGKHPAVLVCSAYDFYPEQIKMSWTRDGKEVTTEVTSTEEQADGDWYYQIHSYLEYTPRSGERISCVVDHASSNVPIITDWDPSIPEPERNKIVIGASGLVLGVIIAAAGVIYYKKKSAG</sequence>
<dbReference type="GO" id="GO:0042613">
    <property type="term" value="C:MHC class II protein complex"/>
    <property type="evidence" value="ECO:0007669"/>
    <property type="project" value="InterPro"/>
</dbReference>
<evidence type="ECO:0000256" key="5">
    <source>
        <dbReference type="ARBA" id="ARBA00023180"/>
    </source>
</evidence>
<keyword evidence="9" id="KW-1185">Reference proteome</keyword>
<keyword evidence="6" id="KW-0472">Membrane</keyword>